<accession>A0ABT3MT47</accession>
<keyword evidence="2 4" id="KW-0819">tRNA processing</keyword>
<dbReference type="GO" id="GO:0160147">
    <property type="term" value="F:tRNA pseudouridine(38-40) synthase activity"/>
    <property type="evidence" value="ECO:0007669"/>
    <property type="project" value="UniProtKB-EC"/>
</dbReference>
<comment type="caution">
    <text evidence="4">Lacks conserved residue(s) required for the propagation of feature annotation.</text>
</comment>
<dbReference type="InterPro" id="IPR001406">
    <property type="entry name" value="PsdUridine_synth_TruA"/>
</dbReference>
<name>A0ABT3MT47_9GAMM</name>
<organism evidence="7 8">
    <name type="scientific">Endozoicomonas gorgoniicola</name>
    <dbReference type="NCBI Taxonomy" id="1234144"/>
    <lineage>
        <taxon>Bacteria</taxon>
        <taxon>Pseudomonadati</taxon>
        <taxon>Pseudomonadota</taxon>
        <taxon>Gammaproteobacteria</taxon>
        <taxon>Oceanospirillales</taxon>
        <taxon>Endozoicomonadaceae</taxon>
        <taxon>Endozoicomonas</taxon>
    </lineage>
</organism>
<dbReference type="InterPro" id="IPR020095">
    <property type="entry name" value="PsdUridine_synth_TruA_C"/>
</dbReference>
<sequence>MPRFAASVQYDGSHYHGWQSLKSGLPTVQAAVEAALSKVANHPVSVVCAGRTDAGVHGSNQIIHFDSDSVRSERGWAYGSNTNLPDDVAINWVMPVCDEFHARFSAQWRRYRYVIYNHPIRPAHLPKGVTWNYRPLDAERMQVAAQYLVGEHDFTSYRAVQCQAKNPVRTISRLTVTRHGHLIVLDIQANAFLHHMVRNIAGVLMTIGSGKHEPDWAKTVLEARDRTEGGVTAPPFGLYFVDVGYPETFGLPASEPNPHFVAPLLPWP</sequence>
<comment type="function">
    <text evidence="4">Formation of pseudouridine at positions 38, 39 and 40 in the anticodon stem and loop of transfer RNAs.</text>
</comment>
<dbReference type="PANTHER" id="PTHR11142:SF0">
    <property type="entry name" value="TRNA PSEUDOURIDINE SYNTHASE-LIKE 1"/>
    <property type="match status" value="1"/>
</dbReference>
<evidence type="ECO:0000313" key="8">
    <source>
        <dbReference type="Proteomes" id="UP001209854"/>
    </source>
</evidence>
<dbReference type="Pfam" id="PF01416">
    <property type="entry name" value="PseudoU_synth_1"/>
    <property type="match status" value="2"/>
</dbReference>
<dbReference type="Gene3D" id="3.30.70.580">
    <property type="entry name" value="Pseudouridine synthase I, catalytic domain, N-terminal subdomain"/>
    <property type="match status" value="1"/>
</dbReference>
<dbReference type="EMBL" id="JAPFCC010000001">
    <property type="protein sequence ID" value="MCW7552179.1"/>
    <property type="molecule type" value="Genomic_DNA"/>
</dbReference>
<keyword evidence="3 4" id="KW-0413">Isomerase</keyword>
<comment type="similarity">
    <text evidence="1 4 5">Belongs to the tRNA pseudouridine synthase TruA family.</text>
</comment>
<feature type="active site" description="Nucleophile" evidence="4">
    <location>
        <position position="53"/>
    </location>
</feature>
<gene>
    <name evidence="4 7" type="primary">truA</name>
    <name evidence="7" type="ORF">NX722_05860</name>
</gene>
<dbReference type="HAMAP" id="MF_00171">
    <property type="entry name" value="TruA"/>
    <property type="match status" value="1"/>
</dbReference>
<reference evidence="7 8" key="1">
    <citation type="submission" date="2022-10" db="EMBL/GenBank/DDBJ databases">
        <title>High-quality genome sequences of two octocoral-associated bacteria, Endozoicomonas euniceicola EF212 and Endozoicomonas gorgoniicola PS125.</title>
        <authorList>
            <person name="Chiou Y.-J."/>
            <person name="Chen Y.-H."/>
        </authorList>
    </citation>
    <scope>NUCLEOTIDE SEQUENCE [LARGE SCALE GENOMIC DNA]</scope>
    <source>
        <strain evidence="7 8">PS125</strain>
    </source>
</reference>
<keyword evidence="8" id="KW-1185">Reference proteome</keyword>
<dbReference type="PANTHER" id="PTHR11142">
    <property type="entry name" value="PSEUDOURIDYLATE SYNTHASE"/>
    <property type="match status" value="1"/>
</dbReference>
<dbReference type="Proteomes" id="UP001209854">
    <property type="component" value="Unassembled WGS sequence"/>
</dbReference>
<dbReference type="CDD" id="cd02570">
    <property type="entry name" value="PseudoU_synth_EcTruA"/>
    <property type="match status" value="1"/>
</dbReference>
<feature type="domain" description="Pseudouridine synthase I TruA alpha/beta" evidence="6">
    <location>
        <begin position="144"/>
        <end position="246"/>
    </location>
</feature>
<dbReference type="SUPFAM" id="SSF55120">
    <property type="entry name" value="Pseudouridine synthase"/>
    <property type="match status" value="1"/>
</dbReference>
<evidence type="ECO:0000256" key="2">
    <source>
        <dbReference type="ARBA" id="ARBA00022694"/>
    </source>
</evidence>
<evidence type="ECO:0000256" key="5">
    <source>
        <dbReference type="RuleBase" id="RU003792"/>
    </source>
</evidence>
<protein>
    <recommendedName>
        <fullName evidence="4">tRNA pseudouridine synthase A</fullName>
        <ecNumber evidence="4">5.4.99.12</ecNumber>
    </recommendedName>
    <alternativeName>
        <fullName evidence="4">tRNA pseudouridine(38-40) synthase</fullName>
    </alternativeName>
    <alternativeName>
        <fullName evidence="4">tRNA pseudouridylate synthase I</fullName>
    </alternativeName>
    <alternativeName>
        <fullName evidence="4">tRNA-uridine isomerase I</fullName>
    </alternativeName>
</protein>
<evidence type="ECO:0000256" key="3">
    <source>
        <dbReference type="ARBA" id="ARBA00023235"/>
    </source>
</evidence>
<feature type="binding site" evidence="4">
    <location>
        <position position="111"/>
    </location>
    <ligand>
        <name>substrate</name>
    </ligand>
</feature>
<dbReference type="PIRSF" id="PIRSF001430">
    <property type="entry name" value="tRNA_psdUrid_synth"/>
    <property type="match status" value="1"/>
</dbReference>
<comment type="caution">
    <text evidence="7">The sequence shown here is derived from an EMBL/GenBank/DDBJ whole genome shotgun (WGS) entry which is preliminary data.</text>
</comment>
<evidence type="ECO:0000313" key="7">
    <source>
        <dbReference type="EMBL" id="MCW7552179.1"/>
    </source>
</evidence>
<comment type="catalytic activity">
    <reaction evidence="4 5">
        <text>uridine(38/39/40) in tRNA = pseudouridine(38/39/40) in tRNA</text>
        <dbReference type="Rhea" id="RHEA:22376"/>
        <dbReference type="Rhea" id="RHEA-COMP:10085"/>
        <dbReference type="Rhea" id="RHEA-COMP:10087"/>
        <dbReference type="ChEBI" id="CHEBI:65314"/>
        <dbReference type="ChEBI" id="CHEBI:65315"/>
        <dbReference type="EC" id="5.4.99.12"/>
    </reaction>
</comment>
<dbReference type="Gene3D" id="3.30.70.660">
    <property type="entry name" value="Pseudouridine synthase I, catalytic domain, C-terminal subdomain"/>
    <property type="match status" value="1"/>
</dbReference>
<dbReference type="InterPro" id="IPR020094">
    <property type="entry name" value="TruA/RsuA/RluB/E/F_N"/>
</dbReference>
<dbReference type="RefSeq" id="WP_262567160.1">
    <property type="nucleotide sequence ID" value="NZ_JAPFCC010000001.1"/>
</dbReference>
<dbReference type="InterPro" id="IPR020103">
    <property type="entry name" value="PsdUridine_synth_cat_dom_sf"/>
</dbReference>
<dbReference type="NCBIfam" id="TIGR00071">
    <property type="entry name" value="hisT_truA"/>
    <property type="match status" value="1"/>
</dbReference>
<dbReference type="InterPro" id="IPR020097">
    <property type="entry name" value="PsdUridine_synth_TruA_a/b_dom"/>
</dbReference>
<evidence type="ECO:0000256" key="1">
    <source>
        <dbReference type="ARBA" id="ARBA00009375"/>
    </source>
</evidence>
<evidence type="ECO:0000259" key="6">
    <source>
        <dbReference type="Pfam" id="PF01416"/>
    </source>
</evidence>
<evidence type="ECO:0000256" key="4">
    <source>
        <dbReference type="HAMAP-Rule" id="MF_00171"/>
    </source>
</evidence>
<proteinExistence type="inferred from homology"/>
<comment type="subunit">
    <text evidence="4">Homodimer.</text>
</comment>
<feature type="domain" description="Pseudouridine synthase I TruA alpha/beta" evidence="6">
    <location>
        <begin position="6"/>
        <end position="104"/>
    </location>
</feature>
<dbReference type="EC" id="5.4.99.12" evidence="4"/>